<comment type="caution">
    <text evidence="1">The sequence shown here is derived from an EMBL/GenBank/DDBJ whole genome shotgun (WGS) entry which is preliminary data.</text>
</comment>
<sequence>MLAETQLKMDRVAWFQAIGRHGADSRMPGHLCAEAYRSSRRSLRHRQRDLEVLDEIKASSSNSAAMNSWA</sequence>
<dbReference type="AlphaFoldDB" id="A0A101KQJ9"/>
<accession>A0A101KQJ9</accession>
<organism evidence="1 2">
    <name type="scientific">Rhizobium loti</name>
    <name type="common">Mesorhizobium loti</name>
    <dbReference type="NCBI Taxonomy" id="381"/>
    <lineage>
        <taxon>Bacteria</taxon>
        <taxon>Pseudomonadati</taxon>
        <taxon>Pseudomonadota</taxon>
        <taxon>Alphaproteobacteria</taxon>
        <taxon>Hyphomicrobiales</taxon>
        <taxon>Phyllobacteriaceae</taxon>
        <taxon>Mesorhizobium</taxon>
    </lineage>
</organism>
<evidence type="ECO:0000313" key="1">
    <source>
        <dbReference type="EMBL" id="KUM25067.1"/>
    </source>
</evidence>
<name>A0A101KQJ9_RHILI</name>
<protein>
    <submittedName>
        <fullName evidence="1">Uncharacterized protein</fullName>
    </submittedName>
</protein>
<dbReference type="EMBL" id="LPWA01000123">
    <property type="protein sequence ID" value="KUM25067.1"/>
    <property type="molecule type" value="Genomic_DNA"/>
</dbReference>
<proteinExistence type="predicted"/>
<dbReference type="Proteomes" id="UP000053176">
    <property type="component" value="Unassembled WGS sequence"/>
</dbReference>
<reference evidence="1 2" key="1">
    <citation type="submission" date="2015-12" db="EMBL/GenBank/DDBJ databases">
        <title>Draft genome sequence of Mesorhizobium sp. UFLA 01-765, a multitolerant efficient symbiont and plant-growth promoting strain isolated from Zn-mining soil using Leucaena leucocephala as a trap plant.</title>
        <authorList>
            <person name="Rangel W.M."/>
            <person name="Thijs S."/>
            <person name="Longatti S.M."/>
            <person name="Moreira F.M."/>
            <person name="Weyens N."/>
            <person name="Vangronsveld J."/>
            <person name="Van Hamme J.D."/>
            <person name="Bottos E.M."/>
            <person name="Rineau F."/>
        </authorList>
    </citation>
    <scope>NUCLEOTIDE SEQUENCE [LARGE SCALE GENOMIC DNA]</scope>
    <source>
        <strain evidence="1 2">UFLA 01-765</strain>
    </source>
</reference>
<gene>
    <name evidence="1" type="ORF">AU467_27720</name>
</gene>
<evidence type="ECO:0000313" key="2">
    <source>
        <dbReference type="Proteomes" id="UP000053176"/>
    </source>
</evidence>